<organism evidence="1 2">
    <name type="scientific">Metabacillus malikii</name>
    <dbReference type="NCBI Taxonomy" id="1504265"/>
    <lineage>
        <taxon>Bacteria</taxon>
        <taxon>Bacillati</taxon>
        <taxon>Bacillota</taxon>
        <taxon>Bacilli</taxon>
        <taxon>Bacillales</taxon>
        <taxon>Bacillaceae</taxon>
        <taxon>Metabacillus</taxon>
    </lineage>
</organism>
<gene>
    <name evidence="1" type="ORF">J2S19_001284</name>
</gene>
<keyword evidence="2" id="KW-1185">Reference proteome</keyword>
<accession>A0ABT9ZDV9</accession>
<dbReference type="RefSeq" id="WP_307338720.1">
    <property type="nucleotide sequence ID" value="NZ_JAUSUD010000004.1"/>
</dbReference>
<sequence length="92" mass="10932">MNTNHDVDYDRDHDREDALTREALLSELKETLNLETALLRKYIVVSEKLHNEKELKHRLTNFAEGNAKRTFQLENEINKLSEQMLNNSQIFF</sequence>
<proteinExistence type="predicted"/>
<evidence type="ECO:0000313" key="2">
    <source>
        <dbReference type="Proteomes" id="UP001234495"/>
    </source>
</evidence>
<name>A0ABT9ZDV9_9BACI</name>
<dbReference type="EMBL" id="JAUSUD010000004">
    <property type="protein sequence ID" value="MDQ0230032.1"/>
    <property type="molecule type" value="Genomic_DNA"/>
</dbReference>
<dbReference type="Proteomes" id="UP001234495">
    <property type="component" value="Unassembled WGS sequence"/>
</dbReference>
<evidence type="ECO:0000313" key="1">
    <source>
        <dbReference type="EMBL" id="MDQ0230032.1"/>
    </source>
</evidence>
<comment type="caution">
    <text evidence="1">The sequence shown here is derived from an EMBL/GenBank/DDBJ whole genome shotgun (WGS) entry which is preliminary data.</text>
</comment>
<reference evidence="1 2" key="1">
    <citation type="submission" date="2023-07" db="EMBL/GenBank/DDBJ databases">
        <title>Genomic Encyclopedia of Type Strains, Phase IV (KMG-IV): sequencing the most valuable type-strain genomes for metagenomic binning, comparative biology and taxonomic classification.</title>
        <authorList>
            <person name="Goeker M."/>
        </authorList>
    </citation>
    <scope>NUCLEOTIDE SEQUENCE [LARGE SCALE GENOMIC DNA]</scope>
    <source>
        <strain evidence="1 2">DSM 29005</strain>
    </source>
</reference>
<protein>
    <submittedName>
        <fullName evidence="1">Uncharacterized protein</fullName>
    </submittedName>
</protein>